<organism evidence="1 2">
    <name type="scientific">Paenibacillus soyae</name>
    <dbReference type="NCBI Taxonomy" id="2969249"/>
    <lineage>
        <taxon>Bacteria</taxon>
        <taxon>Bacillati</taxon>
        <taxon>Bacillota</taxon>
        <taxon>Bacilli</taxon>
        <taxon>Bacillales</taxon>
        <taxon>Paenibacillaceae</taxon>
        <taxon>Paenibacillus</taxon>
    </lineage>
</organism>
<evidence type="ECO:0000313" key="2">
    <source>
        <dbReference type="Proteomes" id="UP001141950"/>
    </source>
</evidence>
<dbReference type="EMBL" id="JANIPJ010000013">
    <property type="protein sequence ID" value="MCR2805827.1"/>
    <property type="molecule type" value="Genomic_DNA"/>
</dbReference>
<dbReference type="RefSeq" id="WP_257448706.1">
    <property type="nucleotide sequence ID" value="NZ_JANIPJ010000013.1"/>
</dbReference>
<sequence length="207" mass="24721">MGANFSAVIEHNFRNRDSLDKFLEELNTRTDLFPTIHELTNSANAEWEWSRRLDLPLTFGTRTTNWIADMKRKVDEAKLHQSYKYSTIWEELTVEKTISLKAPGSILEMEFNPHILELSSYIRWRAFLLDNDLRKICKELCSYMDTRYCIYMSDEFCASDSIYEGRTMGQYREELMRRFGESKQNIADMYREIGDSWETEGYFIERF</sequence>
<proteinExistence type="predicted"/>
<name>A0A9X2MYI8_9BACL</name>
<protein>
    <submittedName>
        <fullName evidence="1">Uncharacterized protein</fullName>
    </submittedName>
</protein>
<evidence type="ECO:0000313" key="1">
    <source>
        <dbReference type="EMBL" id="MCR2805827.1"/>
    </source>
</evidence>
<gene>
    <name evidence="1" type="ORF">NQZ67_18250</name>
</gene>
<comment type="caution">
    <text evidence="1">The sequence shown here is derived from an EMBL/GenBank/DDBJ whole genome shotgun (WGS) entry which is preliminary data.</text>
</comment>
<reference evidence="1" key="1">
    <citation type="submission" date="2022-08" db="EMBL/GenBank/DDBJ databases">
        <title>The genomic sequence of strain Paenibacillus sp. SCIV0701.</title>
        <authorList>
            <person name="Zhao H."/>
        </authorList>
    </citation>
    <scope>NUCLEOTIDE SEQUENCE</scope>
    <source>
        <strain evidence="1">SCIV0701</strain>
    </source>
</reference>
<dbReference type="AlphaFoldDB" id="A0A9X2MYI8"/>
<keyword evidence="2" id="KW-1185">Reference proteome</keyword>
<dbReference type="Proteomes" id="UP001141950">
    <property type="component" value="Unassembled WGS sequence"/>
</dbReference>
<accession>A0A9X2MYI8</accession>